<dbReference type="InterPro" id="IPR001995">
    <property type="entry name" value="Peptidase_A2_cat"/>
</dbReference>
<gene>
    <name evidence="4" type="ORF">EAG_00508</name>
</gene>
<dbReference type="GO" id="GO:0004190">
    <property type="term" value="F:aspartic-type endopeptidase activity"/>
    <property type="evidence" value="ECO:0007669"/>
    <property type="project" value="InterPro"/>
</dbReference>
<dbReference type="InParanoid" id="E2AFS5"/>
<organism evidence="5">
    <name type="scientific">Camponotus floridanus</name>
    <name type="common">Florida carpenter ant</name>
    <dbReference type="NCBI Taxonomy" id="104421"/>
    <lineage>
        <taxon>Eukaryota</taxon>
        <taxon>Metazoa</taxon>
        <taxon>Ecdysozoa</taxon>
        <taxon>Arthropoda</taxon>
        <taxon>Hexapoda</taxon>
        <taxon>Insecta</taxon>
        <taxon>Pterygota</taxon>
        <taxon>Neoptera</taxon>
        <taxon>Endopterygota</taxon>
        <taxon>Hymenoptera</taxon>
        <taxon>Apocrita</taxon>
        <taxon>Aculeata</taxon>
        <taxon>Formicoidea</taxon>
        <taxon>Formicidae</taxon>
        <taxon>Formicinae</taxon>
        <taxon>Camponotus</taxon>
    </lineage>
</organism>
<dbReference type="PANTHER" id="PTHR47331">
    <property type="entry name" value="PHD-TYPE DOMAIN-CONTAINING PROTEIN"/>
    <property type="match status" value="1"/>
</dbReference>
<dbReference type="AlphaFoldDB" id="E2AFS5"/>
<evidence type="ECO:0000256" key="2">
    <source>
        <dbReference type="SAM" id="MobiDB-lite"/>
    </source>
</evidence>
<accession>E2AFS5</accession>
<dbReference type="OMA" id="PACTERY"/>
<proteinExistence type="predicted"/>
<feature type="domain" description="Peptidase A2" evidence="3">
    <location>
        <begin position="137"/>
        <end position="174"/>
    </location>
</feature>
<dbReference type="GO" id="GO:0006508">
    <property type="term" value="P:proteolysis"/>
    <property type="evidence" value="ECO:0007669"/>
    <property type="project" value="InterPro"/>
</dbReference>
<feature type="non-terminal residue" evidence="4">
    <location>
        <position position="1"/>
    </location>
</feature>
<dbReference type="OrthoDB" id="7674978at2759"/>
<dbReference type="PROSITE" id="PS50175">
    <property type="entry name" value="ASP_PROT_RETROV"/>
    <property type="match status" value="1"/>
</dbReference>
<feature type="region of interest" description="Disordered" evidence="2">
    <location>
        <begin position="78"/>
        <end position="97"/>
    </location>
</feature>
<feature type="non-terminal residue" evidence="4">
    <location>
        <position position="359"/>
    </location>
</feature>
<reference evidence="4 5" key="1">
    <citation type="journal article" date="2010" name="Science">
        <title>Genomic comparison of the ants Camponotus floridanus and Harpegnathos saltator.</title>
        <authorList>
            <person name="Bonasio R."/>
            <person name="Zhang G."/>
            <person name="Ye C."/>
            <person name="Mutti N.S."/>
            <person name="Fang X."/>
            <person name="Qin N."/>
            <person name="Donahue G."/>
            <person name="Yang P."/>
            <person name="Li Q."/>
            <person name="Li C."/>
            <person name="Zhang P."/>
            <person name="Huang Z."/>
            <person name="Berger S.L."/>
            <person name="Reinberg D."/>
            <person name="Wang J."/>
            <person name="Liebig J."/>
        </authorList>
    </citation>
    <scope>NUCLEOTIDE SEQUENCE [LARGE SCALE GENOMIC DNA]</scope>
    <source>
        <strain evidence="5">C129</strain>
    </source>
</reference>
<dbReference type="PANTHER" id="PTHR47331:SF5">
    <property type="entry name" value="RIBONUCLEASE H"/>
    <property type="match status" value="1"/>
</dbReference>
<keyword evidence="5" id="KW-1185">Reference proteome</keyword>
<keyword evidence="1" id="KW-0378">Hydrolase</keyword>
<dbReference type="InterPro" id="IPR021109">
    <property type="entry name" value="Peptidase_aspartic_dom_sf"/>
</dbReference>
<evidence type="ECO:0000256" key="1">
    <source>
        <dbReference type="ARBA" id="ARBA00022801"/>
    </source>
</evidence>
<evidence type="ECO:0000259" key="3">
    <source>
        <dbReference type="PROSITE" id="PS50175"/>
    </source>
</evidence>
<dbReference type="Gene3D" id="2.40.70.10">
    <property type="entry name" value="Acid Proteases"/>
    <property type="match status" value="1"/>
</dbReference>
<feature type="compositionally biased region" description="Polar residues" evidence="2">
    <location>
        <begin position="86"/>
        <end position="97"/>
    </location>
</feature>
<sequence length="359" mass="39705">NSDIGDTSSSSCIICSSKHYLAKCPQYISKTTQQRYSILTKHGRCYNCLGAHRVSDCHSTKRCIKCGRKHHTTIHKQPSLDKQVDSTKATTPQETVTKSSSSQVLHLNINSTHATSCVLLATAQVVIINQKGSTLQIRALIDQGSEITLITERVAQNLKLSRSHSWIPLVGVGGHSSCKTRGVTSFKIAAIYENSETLEVSAHILPKLTNSIPSVSIDMHQWQHLIGLTLADPHFLQPLAVDMIIGADVYHQIIREGLKKGPIDSPIAQLTAFGWIISGPTSANRTSLLTNSYHASMDQQLFDVLRKFWEQQEVCINKSSSLSPEEQACEKHFQDTHSRDPQGRYVVSLPFKRSAKELG</sequence>
<dbReference type="EMBL" id="GL439146">
    <property type="protein sequence ID" value="EFN67714.1"/>
    <property type="molecule type" value="Genomic_DNA"/>
</dbReference>
<dbReference type="STRING" id="104421.E2AFS5"/>
<evidence type="ECO:0000313" key="4">
    <source>
        <dbReference type="EMBL" id="EFN67714.1"/>
    </source>
</evidence>
<dbReference type="Proteomes" id="UP000000311">
    <property type="component" value="Unassembled WGS sequence"/>
</dbReference>
<evidence type="ECO:0000313" key="5">
    <source>
        <dbReference type="Proteomes" id="UP000000311"/>
    </source>
</evidence>
<protein>
    <recommendedName>
        <fullName evidence="3">Peptidase A2 domain-containing protein</fullName>
    </recommendedName>
</protein>
<name>E2AFS5_CAMFO</name>